<feature type="domain" description="Peptidoglycan binding-like" evidence="1">
    <location>
        <begin position="2"/>
        <end position="58"/>
    </location>
</feature>
<dbReference type="Proteomes" id="UP000182229">
    <property type="component" value="Unassembled WGS sequence"/>
</dbReference>
<accession>A0A1L9AYE9</accession>
<evidence type="ECO:0000259" key="1">
    <source>
        <dbReference type="Pfam" id="PF01471"/>
    </source>
</evidence>
<dbReference type="InterPro" id="IPR036366">
    <property type="entry name" value="PGBDSf"/>
</dbReference>
<dbReference type="Gene3D" id="1.10.101.10">
    <property type="entry name" value="PGBD-like superfamily/PGBD"/>
    <property type="match status" value="1"/>
</dbReference>
<gene>
    <name evidence="2" type="ORF">BON30_40835</name>
</gene>
<sequence length="64" mass="6878">MEVRQLQAALVKLGHMTQAQVNTGPGIFGPKTQEALEKFQARHGVPATGFYGPLTRAAFARLGL</sequence>
<name>A0A1L9AYE9_9BACT</name>
<dbReference type="STRING" id="83449.BON30_40835"/>
<dbReference type="AlphaFoldDB" id="A0A1L9AYE9"/>
<proteinExistence type="predicted"/>
<reference evidence="3" key="1">
    <citation type="submission" date="2016-11" db="EMBL/GenBank/DDBJ databases">
        <authorList>
            <person name="Shukria A."/>
            <person name="Stevens D.C."/>
        </authorList>
    </citation>
    <scope>NUCLEOTIDE SEQUENCE [LARGE SCALE GENOMIC DNA]</scope>
    <source>
        <strain evidence="3">Cbfe23</strain>
    </source>
</reference>
<dbReference type="InterPro" id="IPR036365">
    <property type="entry name" value="PGBD-like_sf"/>
</dbReference>
<dbReference type="EMBL" id="MPIN01000016">
    <property type="protein sequence ID" value="OJH34933.1"/>
    <property type="molecule type" value="Genomic_DNA"/>
</dbReference>
<dbReference type="Pfam" id="PF01471">
    <property type="entry name" value="PG_binding_1"/>
    <property type="match status" value="1"/>
</dbReference>
<organism evidence="2 3">
    <name type="scientific">Cystobacter ferrugineus</name>
    <dbReference type="NCBI Taxonomy" id="83449"/>
    <lineage>
        <taxon>Bacteria</taxon>
        <taxon>Pseudomonadati</taxon>
        <taxon>Myxococcota</taxon>
        <taxon>Myxococcia</taxon>
        <taxon>Myxococcales</taxon>
        <taxon>Cystobacterineae</taxon>
        <taxon>Archangiaceae</taxon>
        <taxon>Cystobacter</taxon>
    </lineage>
</organism>
<comment type="caution">
    <text evidence="2">The sequence shown here is derived from an EMBL/GenBank/DDBJ whole genome shotgun (WGS) entry which is preliminary data.</text>
</comment>
<reference evidence="2 3" key="2">
    <citation type="submission" date="2016-12" db="EMBL/GenBank/DDBJ databases">
        <title>Draft Genome Sequence of Cystobacter ferrugineus Strain Cbfe23.</title>
        <authorList>
            <person name="Akbar S."/>
            <person name="Dowd S.E."/>
            <person name="Stevens D.C."/>
        </authorList>
    </citation>
    <scope>NUCLEOTIDE SEQUENCE [LARGE SCALE GENOMIC DNA]</scope>
    <source>
        <strain evidence="2 3">Cbfe23</strain>
    </source>
</reference>
<keyword evidence="3" id="KW-1185">Reference proteome</keyword>
<evidence type="ECO:0000313" key="2">
    <source>
        <dbReference type="EMBL" id="OJH34933.1"/>
    </source>
</evidence>
<dbReference type="InterPro" id="IPR002477">
    <property type="entry name" value="Peptidoglycan-bd-like"/>
</dbReference>
<evidence type="ECO:0000313" key="3">
    <source>
        <dbReference type="Proteomes" id="UP000182229"/>
    </source>
</evidence>
<dbReference type="SUPFAM" id="SSF47090">
    <property type="entry name" value="PGBD-like"/>
    <property type="match status" value="1"/>
</dbReference>
<protein>
    <recommendedName>
        <fullName evidence="1">Peptidoglycan binding-like domain-containing protein</fullName>
    </recommendedName>
</protein>